<dbReference type="Proteomes" id="UP000824890">
    <property type="component" value="Unassembled WGS sequence"/>
</dbReference>
<comment type="caution">
    <text evidence="2">The sequence shown here is derived from an EMBL/GenBank/DDBJ whole genome shotgun (WGS) entry which is preliminary data.</text>
</comment>
<sequence>TMDENCMVLSGDWVCGEGGTWDFVIKKNRMGRMVQIYDGIGCKELEGNVLREFKLDEGRFCVSLSYWSPTSFELATGIRIPPVLITNKGAVNLNAKQITWTMRLWTTQEWAFVSPKAARFGERRDFGCGSSKNGYVSSSASKTRVIDIADDSGMGFVSPDAARFGGRSDLGCGSSKKGYVSSAYTKARVIDIADDDELVQEVEKLEEKIMSEGVKGESSKAEDESGFSLETNEEENFEMDEISLRPKAGDFGGSDAVNVVHNEDEIVEGLPKKKGPQTYFCDTQSCFDHYVEVGGGSGGEDKAKTYTCVSSPHCDARDVDIPTEVNSQVLYPPNTKRQPGRRRKTRIPSTGEIRAPKKKLSKNICGRCR</sequence>
<evidence type="ECO:0000313" key="3">
    <source>
        <dbReference type="Proteomes" id="UP000824890"/>
    </source>
</evidence>
<feature type="region of interest" description="Disordered" evidence="1">
    <location>
        <begin position="330"/>
        <end position="369"/>
    </location>
</feature>
<name>A0ABQ7ZW11_BRANA</name>
<accession>A0ABQ7ZW11</accession>
<proteinExistence type="predicted"/>
<keyword evidence="3" id="KW-1185">Reference proteome</keyword>
<feature type="non-terminal residue" evidence="2">
    <location>
        <position position="1"/>
    </location>
</feature>
<organism evidence="2 3">
    <name type="scientific">Brassica napus</name>
    <name type="common">Rape</name>
    <dbReference type="NCBI Taxonomy" id="3708"/>
    <lineage>
        <taxon>Eukaryota</taxon>
        <taxon>Viridiplantae</taxon>
        <taxon>Streptophyta</taxon>
        <taxon>Embryophyta</taxon>
        <taxon>Tracheophyta</taxon>
        <taxon>Spermatophyta</taxon>
        <taxon>Magnoliopsida</taxon>
        <taxon>eudicotyledons</taxon>
        <taxon>Gunneridae</taxon>
        <taxon>Pentapetalae</taxon>
        <taxon>rosids</taxon>
        <taxon>malvids</taxon>
        <taxon>Brassicales</taxon>
        <taxon>Brassicaceae</taxon>
        <taxon>Brassiceae</taxon>
        <taxon>Brassica</taxon>
    </lineage>
</organism>
<gene>
    <name evidence="2" type="ORF">HID58_060464</name>
</gene>
<evidence type="ECO:0000256" key="1">
    <source>
        <dbReference type="SAM" id="MobiDB-lite"/>
    </source>
</evidence>
<evidence type="ECO:0000313" key="2">
    <source>
        <dbReference type="EMBL" id="KAH0884368.1"/>
    </source>
</evidence>
<dbReference type="EMBL" id="JAGKQM010000014">
    <property type="protein sequence ID" value="KAH0884368.1"/>
    <property type="molecule type" value="Genomic_DNA"/>
</dbReference>
<protein>
    <submittedName>
        <fullName evidence="2">Uncharacterized protein</fullName>
    </submittedName>
</protein>
<reference evidence="2 3" key="1">
    <citation type="submission" date="2021-05" db="EMBL/GenBank/DDBJ databases">
        <title>Genome Assembly of Synthetic Allotetraploid Brassica napus Reveals Homoeologous Exchanges between Subgenomes.</title>
        <authorList>
            <person name="Davis J.T."/>
        </authorList>
    </citation>
    <scope>NUCLEOTIDE SEQUENCE [LARGE SCALE GENOMIC DNA]</scope>
    <source>
        <strain evidence="3">cv. Da-Ae</strain>
        <tissue evidence="2">Seedling</tissue>
    </source>
</reference>